<dbReference type="SUPFAM" id="SSF53335">
    <property type="entry name" value="S-adenosyl-L-methionine-dependent methyltransferases"/>
    <property type="match status" value="1"/>
</dbReference>
<sequence>MKNRTDYCFAVEKPAFPFLFLKGRSIKIKGWFVGQNGQKAEGIWVQLKNHLYIANSIRREDVKEKFLQSGKTVDSNCGFEVEIELSRGIKHLVLYADIGSGKRIEMARFVVFVSRKAQESESKKMDNPLESIEDWYPYGATLEPRWGYSKEPHSILLNILESSYKTYQKFLLDCKAYLPDLLLIETTPRTETDPFWMNGWFDSLDALALYGMVALKKPNVFLEIGSGNSTRFAYLAKKRRSPSTKIFSIDPAPRSEIDRLCDEVYRLPLQQMGLLVFERLEPGDILFFDGSHRLLQASDVTVFFLEVLPIIKPGVLIHLHDIFLPLDYPPQWAKRFYSEAYVLAVLFAFAAEKFEILFPSAFVAAKPELTTIFNELWQKYESDGLKPHGGSFWFMKKI</sequence>
<proteinExistence type="predicted"/>
<keyword evidence="1" id="KW-0808">Transferase</keyword>
<accession>A0A516TJZ0</accession>
<dbReference type="AlphaFoldDB" id="A0A516TJZ0"/>
<dbReference type="InterPro" id="IPR029063">
    <property type="entry name" value="SAM-dependent_MTases_sf"/>
</dbReference>
<dbReference type="KEGG" id="mkc:kam1_271"/>
<dbReference type="GO" id="GO:0008168">
    <property type="term" value="F:methyltransferase activity"/>
    <property type="evidence" value="ECO:0007669"/>
    <property type="project" value="UniProtKB-KW"/>
</dbReference>
<evidence type="ECO:0000313" key="1">
    <source>
        <dbReference type="EMBL" id="QDQ41526.1"/>
    </source>
</evidence>
<dbReference type="Gene3D" id="3.40.50.150">
    <property type="entry name" value="Vaccinia Virus protein VP39"/>
    <property type="match status" value="1"/>
</dbReference>
<keyword evidence="1" id="KW-0489">Methyltransferase</keyword>
<name>A0A516TJZ0_9BACT</name>
<dbReference type="Proteomes" id="UP000315925">
    <property type="component" value="Chromosome"/>
</dbReference>
<organism evidence="1 2">
    <name type="scientific">Methylacidiphilum kamchatkense Kam1</name>
    <dbReference type="NCBI Taxonomy" id="1202785"/>
    <lineage>
        <taxon>Bacteria</taxon>
        <taxon>Pseudomonadati</taxon>
        <taxon>Verrucomicrobiota</taxon>
        <taxon>Methylacidiphilae</taxon>
        <taxon>Methylacidiphilales</taxon>
        <taxon>Methylacidiphilaceae</taxon>
        <taxon>Methylacidiphilum (ex Ratnadevi et al. 2023)</taxon>
    </lineage>
</organism>
<dbReference type="EMBL" id="CP037899">
    <property type="protein sequence ID" value="QDQ41526.1"/>
    <property type="molecule type" value="Genomic_DNA"/>
</dbReference>
<dbReference type="Pfam" id="PF13578">
    <property type="entry name" value="Methyltransf_24"/>
    <property type="match status" value="1"/>
</dbReference>
<gene>
    <name evidence="1" type="ORF">kam1_271</name>
</gene>
<reference evidence="2" key="1">
    <citation type="submission" date="2019-03" db="EMBL/GenBank/DDBJ databases">
        <title>Complete genome of Methylacidiphilum kamchatkense Kam1.</title>
        <authorList>
            <person name="Kruse T."/>
            <person name="Murarilal Ratnadevi C."/>
            <person name="Erikstad H.-A."/>
            <person name="Birkeland N.-K."/>
        </authorList>
    </citation>
    <scope>NUCLEOTIDE SEQUENCE [LARGE SCALE GENOMIC DNA]</scope>
    <source>
        <strain evidence="2">kam1</strain>
    </source>
</reference>
<evidence type="ECO:0000313" key="2">
    <source>
        <dbReference type="Proteomes" id="UP000315925"/>
    </source>
</evidence>
<protein>
    <submittedName>
        <fullName evidence="1">Methyltransferase family protein</fullName>
    </submittedName>
</protein>
<dbReference type="GO" id="GO:0032259">
    <property type="term" value="P:methylation"/>
    <property type="evidence" value="ECO:0007669"/>
    <property type="project" value="UniProtKB-KW"/>
</dbReference>
<dbReference type="RefSeq" id="WP_143958192.1">
    <property type="nucleotide sequence ID" value="NZ_CP037899.1"/>
</dbReference>